<keyword evidence="2" id="KW-1185">Reference proteome</keyword>
<dbReference type="EMBL" id="JAAVMX010000007">
    <property type="protein sequence ID" value="KAF4506265.1"/>
    <property type="molecule type" value="Genomic_DNA"/>
</dbReference>
<comment type="caution">
    <text evidence="1">The sequence shown here is derived from an EMBL/GenBank/DDBJ whole genome shotgun (WGS) entry which is preliminary data.</text>
</comment>
<dbReference type="GO" id="GO:0004526">
    <property type="term" value="F:ribonuclease P activity"/>
    <property type="evidence" value="ECO:0007669"/>
    <property type="project" value="TreeGrafter"/>
</dbReference>
<gene>
    <name evidence="1" type="ORF">G6O67_006366</name>
</gene>
<dbReference type="GO" id="GO:0000172">
    <property type="term" value="C:ribonuclease MRP complex"/>
    <property type="evidence" value="ECO:0007669"/>
    <property type="project" value="TreeGrafter"/>
</dbReference>
<evidence type="ECO:0000313" key="1">
    <source>
        <dbReference type="EMBL" id="KAF4506265.1"/>
    </source>
</evidence>
<dbReference type="OrthoDB" id="63112at2759"/>
<dbReference type="GO" id="GO:0030681">
    <property type="term" value="C:multimeric ribonuclease P complex"/>
    <property type="evidence" value="ECO:0007669"/>
    <property type="project" value="TreeGrafter"/>
</dbReference>
<dbReference type="Pfam" id="PF08584">
    <property type="entry name" value="Ribonuc_P_40"/>
    <property type="match status" value="1"/>
</dbReference>
<dbReference type="Proteomes" id="UP000557566">
    <property type="component" value="Unassembled WGS sequence"/>
</dbReference>
<organism evidence="1 2">
    <name type="scientific">Ophiocordyceps sinensis</name>
    <dbReference type="NCBI Taxonomy" id="72228"/>
    <lineage>
        <taxon>Eukaryota</taxon>
        <taxon>Fungi</taxon>
        <taxon>Dikarya</taxon>
        <taxon>Ascomycota</taxon>
        <taxon>Pezizomycotina</taxon>
        <taxon>Sordariomycetes</taxon>
        <taxon>Hypocreomycetidae</taxon>
        <taxon>Hypocreales</taxon>
        <taxon>Ophiocordycipitaceae</taxon>
        <taxon>Ophiocordyceps</taxon>
    </lineage>
</organism>
<dbReference type="GO" id="GO:0000171">
    <property type="term" value="F:ribonuclease MRP activity"/>
    <property type="evidence" value="ECO:0007669"/>
    <property type="project" value="TreeGrafter"/>
</dbReference>
<sequence length="336" mass="37136">MFPQASPSIYQSSTCFVTYGTMGDVDRQQGKPWTAIAAQDFIHKIDLIAPQECYSILHEKLVEQRQQAMYARVTMALGQLLEADFLIECIKKGDTLMLSEGGTTTDNVFALHKGVLKMYLDKETFERAGLTGKPHGPQGNRGLKPRWVVSYDLTSPSMMTGTKGYDRLSYACQNVLDKPLTWLYCNAHPSISGLNPLEKYKPVELGVLASTFAEGDRSGLKETATELYEWLSLHRLQSPRATLGDTVDPFLSRYSIPCSNGGQAQICLLSWQGFLGAAWLRNLATDALEACHPHQWVSISATGFPRSIPGNANDLTLLRASGTANEYLMWEAKGSN</sequence>
<dbReference type="AlphaFoldDB" id="A0A8H4LVC3"/>
<dbReference type="GO" id="GO:0000447">
    <property type="term" value="P:endonucleolytic cleavage in ITS1 to separate SSU-rRNA from 5.8S rRNA and LSU-rRNA from tricistronic rRNA transcript (SSU-rRNA, 5.8S rRNA, LSU-rRNA)"/>
    <property type="evidence" value="ECO:0007669"/>
    <property type="project" value="TreeGrafter"/>
</dbReference>
<name>A0A8H4LVC3_9HYPO</name>
<dbReference type="PANTHER" id="PTHR15396:SF1">
    <property type="entry name" value="RIBONUCLEASE P PROTEIN SUBUNIT P40"/>
    <property type="match status" value="1"/>
</dbReference>
<dbReference type="GO" id="GO:0001682">
    <property type="term" value="P:tRNA 5'-leader removal"/>
    <property type="evidence" value="ECO:0007669"/>
    <property type="project" value="InterPro"/>
</dbReference>
<evidence type="ECO:0000313" key="2">
    <source>
        <dbReference type="Proteomes" id="UP000557566"/>
    </source>
</evidence>
<reference evidence="1 2" key="1">
    <citation type="journal article" date="2020" name="Genome Biol. Evol.">
        <title>A new high-quality draft genome assembly of the Chinese cordyceps Ophiocordyceps sinensis.</title>
        <authorList>
            <person name="Shu R."/>
            <person name="Zhang J."/>
            <person name="Meng Q."/>
            <person name="Zhang H."/>
            <person name="Zhou G."/>
            <person name="Li M."/>
            <person name="Wu P."/>
            <person name="Zhao Y."/>
            <person name="Chen C."/>
            <person name="Qin Q."/>
        </authorList>
    </citation>
    <scope>NUCLEOTIDE SEQUENCE [LARGE SCALE GENOMIC DNA]</scope>
    <source>
        <strain evidence="1 2">IOZ07</strain>
    </source>
</reference>
<accession>A0A8H4LVC3</accession>
<proteinExistence type="predicted"/>
<dbReference type="PANTHER" id="PTHR15396">
    <property type="entry name" value="RIBONUCLEASE P PROTEIN SUBUNIT P40"/>
    <property type="match status" value="1"/>
</dbReference>
<protein>
    <submittedName>
        <fullName evidence="1">Uncharacterized protein</fullName>
    </submittedName>
</protein>
<dbReference type="InterPro" id="IPR013893">
    <property type="entry name" value="RNase_P_Rpp40"/>
</dbReference>